<reference evidence="1 2" key="1">
    <citation type="submission" date="2017-02" db="EMBL/GenBank/DDBJ databases">
        <title>The complete genomic sequence of a novel cold adapted crude oil-degrading bacterium Planococcus qaidamina Y42.</title>
        <authorList>
            <person name="Yang R."/>
        </authorList>
    </citation>
    <scope>NUCLEOTIDE SEQUENCE [LARGE SCALE GENOMIC DNA]</scope>
    <source>
        <strain evidence="1 2">Y42</strain>
    </source>
</reference>
<dbReference type="Proteomes" id="UP000188184">
    <property type="component" value="Chromosome"/>
</dbReference>
<keyword evidence="2" id="KW-1185">Reference proteome</keyword>
<protein>
    <recommendedName>
        <fullName evidence="3">DUF2804 domain-containing protein</fullName>
    </recommendedName>
</protein>
<gene>
    <name evidence="1" type="ORF">B0X71_15500</name>
</gene>
<evidence type="ECO:0000313" key="1">
    <source>
        <dbReference type="EMBL" id="AQQ54366.1"/>
    </source>
</evidence>
<dbReference type="PANTHER" id="PTHR35868:SF3">
    <property type="entry name" value="DUF2804 DOMAIN-CONTAINING PROTEIN"/>
    <property type="match status" value="1"/>
</dbReference>
<organism evidence="1 2">
    <name type="scientific">Planococcus lenghuensis</name>
    <dbReference type="NCBI Taxonomy" id="2213202"/>
    <lineage>
        <taxon>Bacteria</taxon>
        <taxon>Bacillati</taxon>
        <taxon>Bacillota</taxon>
        <taxon>Bacilli</taxon>
        <taxon>Bacillales</taxon>
        <taxon>Caryophanaceae</taxon>
        <taxon>Planococcus</taxon>
    </lineage>
</organism>
<dbReference type="KEGG" id="pmar:B0X71_15500"/>
<dbReference type="RefSeq" id="WP_077590258.1">
    <property type="nucleotide sequence ID" value="NZ_CP019640.1"/>
</dbReference>
<sequence length="339" mass="39159">MQHLEREITDPVLLCDTKGQLNPNAIGFARKPLIESNLRGHFLRKKRWNYWCIFGTEIVFSVTVSHFDYAAACSVYFLNYENQRFYEKSLILPFAKSMKLAPKAFEEYRFSHEGLIIELIERKNQTFMSVKTQDFDGEPLQADLKIDHPASRDSLNVVIPRNRNLFQLTGKHLNLPVSGIVRIGDQPFTFDPADSFAVLDCSRGVWPRETAKNWAVASQLVFGKEIGLNFGGKWTDGSGMTENAFIVDGRLTKIHEDVLFNYVKSDYTAPWEIQTKFSDDVHLTFTPFFERTAESNLRLLKSEVHQLFGYFNGYVRYADGRKLRIRQLLGAVEEQYAKW</sequence>
<proteinExistence type="predicted"/>
<dbReference type="EMBL" id="CP019640">
    <property type="protein sequence ID" value="AQQ54366.1"/>
    <property type="molecule type" value="Genomic_DNA"/>
</dbReference>
<name>A0A1Q2L1S6_9BACL</name>
<dbReference type="OrthoDB" id="9762066at2"/>
<evidence type="ECO:0000313" key="2">
    <source>
        <dbReference type="Proteomes" id="UP000188184"/>
    </source>
</evidence>
<dbReference type="PANTHER" id="PTHR35868">
    <property type="entry name" value="DUF2804 DOMAIN-CONTAINING PROTEIN-RELATED"/>
    <property type="match status" value="1"/>
</dbReference>
<dbReference type="InterPro" id="IPR021243">
    <property type="entry name" value="DUF2804"/>
</dbReference>
<dbReference type="AlphaFoldDB" id="A0A1Q2L1S6"/>
<dbReference type="Pfam" id="PF10974">
    <property type="entry name" value="DUF2804"/>
    <property type="match status" value="1"/>
</dbReference>
<evidence type="ECO:0008006" key="3">
    <source>
        <dbReference type="Google" id="ProtNLM"/>
    </source>
</evidence>
<accession>A0A1Q2L1S6</accession>